<keyword evidence="5 7" id="KW-1133">Transmembrane helix</keyword>
<evidence type="ECO:0000256" key="5">
    <source>
        <dbReference type="ARBA" id="ARBA00022989"/>
    </source>
</evidence>
<dbReference type="Proteomes" id="UP001497514">
    <property type="component" value="Chromosome"/>
</dbReference>
<reference evidence="8 9" key="1">
    <citation type="submission" date="2024-05" db="EMBL/GenBank/DDBJ databases">
        <authorList>
            <person name="Duchaud E."/>
        </authorList>
    </citation>
    <scope>NUCLEOTIDE SEQUENCE [LARGE SCALE GENOMIC DNA]</scope>
    <source>
        <strain evidence="8">Ena-SAMPLE-TAB-13-05-2024-13:56:06:370-140309</strain>
    </source>
</reference>
<feature type="transmembrane region" description="Helical" evidence="7">
    <location>
        <begin position="72"/>
        <end position="90"/>
    </location>
</feature>
<feature type="transmembrane region" description="Helical" evidence="7">
    <location>
        <begin position="186"/>
        <end position="205"/>
    </location>
</feature>
<dbReference type="PANTHER" id="PTHR22926">
    <property type="entry name" value="PHOSPHO-N-ACETYLMURAMOYL-PENTAPEPTIDE-TRANSFERASE"/>
    <property type="match status" value="1"/>
</dbReference>
<dbReference type="GO" id="GO:0016740">
    <property type="term" value="F:transferase activity"/>
    <property type="evidence" value="ECO:0007669"/>
    <property type="project" value="UniProtKB-KW"/>
</dbReference>
<dbReference type="EMBL" id="OZ038524">
    <property type="protein sequence ID" value="CAL2077294.1"/>
    <property type="molecule type" value="Genomic_DNA"/>
</dbReference>
<organism evidence="8 9">
    <name type="scientific">Tenacibaculum dicentrarchi</name>
    <dbReference type="NCBI Taxonomy" id="669041"/>
    <lineage>
        <taxon>Bacteria</taxon>
        <taxon>Pseudomonadati</taxon>
        <taxon>Bacteroidota</taxon>
        <taxon>Flavobacteriia</taxon>
        <taxon>Flavobacteriales</taxon>
        <taxon>Flavobacteriaceae</taxon>
        <taxon>Tenacibaculum</taxon>
    </lineage>
</organism>
<sequence>MFFTYLSLFLISAFFITYLVIPKIIKVVFYKKLFDEPNSRSSHKKITPTLGGVAFFITIIISFFFLKKWDTDGFSTGLMVSLTVLFIIGLKDDLIEISAKTKALAQILAISFLVYDNNLEIESLGGFLGITQIDYWIYIIFIYFSIFFILNSYNLIDGVDGLASSVGITIFTFLGVFFYLLNQDYYCFLCVVIVGTLLAFLRFNLSENKKIFMGDTGSMIMGFLIGVLAFKVLTFQAEIEELGIPSENLFLILLSIISIPVLDTVRVFIIRIINKKSFFIADRNHIHHIFVDQGFSHRKTTLFIVCINLIFTIIIYFLSLILNSFFLLIIFFLLSILFYSIIYRLKLKQKLKLSK</sequence>
<evidence type="ECO:0000256" key="3">
    <source>
        <dbReference type="ARBA" id="ARBA00022679"/>
    </source>
</evidence>
<comment type="subcellular location">
    <subcellularLocation>
        <location evidence="1">Cell membrane</location>
        <topology evidence="1">Multi-pass membrane protein</topology>
    </subcellularLocation>
</comment>
<evidence type="ECO:0000313" key="9">
    <source>
        <dbReference type="Proteomes" id="UP001497514"/>
    </source>
</evidence>
<evidence type="ECO:0000256" key="7">
    <source>
        <dbReference type="SAM" id="Phobius"/>
    </source>
</evidence>
<dbReference type="InterPro" id="IPR018480">
    <property type="entry name" value="PNAcMuramoyl-5peptid_Trfase_CS"/>
</dbReference>
<feature type="transmembrane region" description="Helical" evidence="7">
    <location>
        <begin position="6"/>
        <end position="25"/>
    </location>
</feature>
<protein>
    <submittedName>
        <fullName evidence="8">Undecaprenyl-phosphate N-acetylglucosaminyl 1-phosphate transferase</fullName>
    </submittedName>
</protein>
<dbReference type="CDD" id="cd06853">
    <property type="entry name" value="GT_WecA_like"/>
    <property type="match status" value="1"/>
</dbReference>
<feature type="transmembrane region" description="Helical" evidence="7">
    <location>
        <begin position="249"/>
        <end position="269"/>
    </location>
</feature>
<dbReference type="Pfam" id="PF00953">
    <property type="entry name" value="Glycos_transf_4"/>
    <property type="match status" value="1"/>
</dbReference>
<keyword evidence="9" id="KW-1185">Reference proteome</keyword>
<dbReference type="PANTHER" id="PTHR22926:SF3">
    <property type="entry name" value="UNDECAPRENYL-PHOSPHATE ALPHA-N-ACETYLGLUCOSAMINYL 1-PHOSPHATE TRANSFERASE"/>
    <property type="match status" value="1"/>
</dbReference>
<evidence type="ECO:0000256" key="2">
    <source>
        <dbReference type="ARBA" id="ARBA00022475"/>
    </source>
</evidence>
<evidence type="ECO:0000256" key="1">
    <source>
        <dbReference type="ARBA" id="ARBA00004651"/>
    </source>
</evidence>
<feature type="transmembrane region" description="Helical" evidence="7">
    <location>
        <begin position="162"/>
        <end position="180"/>
    </location>
</feature>
<evidence type="ECO:0000313" key="8">
    <source>
        <dbReference type="EMBL" id="CAL2077294.1"/>
    </source>
</evidence>
<dbReference type="InterPro" id="IPR000715">
    <property type="entry name" value="Glycosyl_transferase_4"/>
</dbReference>
<feature type="transmembrane region" description="Helical" evidence="7">
    <location>
        <begin position="325"/>
        <end position="345"/>
    </location>
</feature>
<evidence type="ECO:0000256" key="6">
    <source>
        <dbReference type="ARBA" id="ARBA00023136"/>
    </source>
</evidence>
<feature type="transmembrane region" description="Helical" evidence="7">
    <location>
        <begin position="46"/>
        <end position="66"/>
    </location>
</feature>
<gene>
    <name evidence="8" type="primary">tagO</name>
    <name evidence="8" type="ORF">TD3509T_0458</name>
</gene>
<keyword evidence="3 8" id="KW-0808">Transferase</keyword>
<accession>A0ABM9NSH6</accession>
<feature type="transmembrane region" description="Helical" evidence="7">
    <location>
        <begin position="135"/>
        <end position="155"/>
    </location>
</feature>
<keyword evidence="4 7" id="KW-0812">Transmembrane</keyword>
<feature type="transmembrane region" description="Helical" evidence="7">
    <location>
        <begin position="300"/>
        <end position="319"/>
    </location>
</feature>
<name>A0ABM9NSH6_9FLAO</name>
<keyword evidence="2" id="KW-1003">Cell membrane</keyword>
<feature type="transmembrane region" description="Helical" evidence="7">
    <location>
        <begin position="217"/>
        <end position="237"/>
    </location>
</feature>
<proteinExistence type="predicted"/>
<evidence type="ECO:0000256" key="4">
    <source>
        <dbReference type="ARBA" id="ARBA00022692"/>
    </source>
</evidence>
<dbReference type="RefSeq" id="WP_101902696.1">
    <property type="nucleotide sequence ID" value="NZ_OZ038524.1"/>
</dbReference>
<dbReference type="PROSITE" id="PS01348">
    <property type="entry name" value="MRAY_2"/>
    <property type="match status" value="1"/>
</dbReference>
<keyword evidence="6 7" id="KW-0472">Membrane</keyword>